<name>A0A3A9YSI5_9ACTN</name>
<dbReference type="OrthoDB" id="9969347at2"/>
<evidence type="ECO:0000313" key="1">
    <source>
        <dbReference type="EMBL" id="RKN38464.1"/>
    </source>
</evidence>
<evidence type="ECO:0000313" key="2">
    <source>
        <dbReference type="Proteomes" id="UP000281726"/>
    </source>
</evidence>
<comment type="caution">
    <text evidence="1">The sequence shown here is derived from an EMBL/GenBank/DDBJ whole genome shotgun (WGS) entry which is preliminary data.</text>
</comment>
<sequence>MSVPDRACPDYPNECVHPWAHARTYAEVKATQVGHDDQDQLYLDLKGARERLCRAQTGLNATDSAILQGAIDRIDLVGCDLPQWSRHDGGRA</sequence>
<gene>
    <name evidence="1" type="ORF">D7223_31155</name>
</gene>
<organism evidence="1 2">
    <name type="scientific">Micromonospora endolithica</name>
    <dbReference type="NCBI Taxonomy" id="230091"/>
    <lineage>
        <taxon>Bacteria</taxon>
        <taxon>Bacillati</taxon>
        <taxon>Actinomycetota</taxon>
        <taxon>Actinomycetes</taxon>
        <taxon>Micromonosporales</taxon>
        <taxon>Micromonosporaceae</taxon>
        <taxon>Micromonospora</taxon>
    </lineage>
</organism>
<dbReference type="Proteomes" id="UP000281726">
    <property type="component" value="Unassembled WGS sequence"/>
</dbReference>
<dbReference type="AlphaFoldDB" id="A0A3A9YSI5"/>
<proteinExistence type="predicted"/>
<keyword evidence="2" id="KW-1185">Reference proteome</keyword>
<dbReference type="RefSeq" id="WP_120733059.1">
    <property type="nucleotide sequence ID" value="NZ_RBAK01000021.1"/>
</dbReference>
<reference evidence="1 2" key="1">
    <citation type="journal article" date="2004" name="Syst. Appl. Microbiol.">
        <title>Cryptoendolithic actinomycetes from antarctic sandstone rock samples: Micromonospora endolithica sp. nov. and two isolates related to Micromonospora coerulea Jensen 1932.</title>
        <authorList>
            <person name="Hirsch P."/>
            <person name="Mevs U."/>
            <person name="Kroppenstedt R.M."/>
            <person name="Schumann P."/>
            <person name="Stackebrandt E."/>
        </authorList>
    </citation>
    <scope>NUCLEOTIDE SEQUENCE [LARGE SCALE GENOMIC DNA]</scope>
    <source>
        <strain evidence="1 2">JCM 12677</strain>
    </source>
</reference>
<protein>
    <submittedName>
        <fullName evidence="1">Uncharacterized protein</fullName>
    </submittedName>
</protein>
<accession>A0A3A9YSI5</accession>
<dbReference type="EMBL" id="RBAK01000021">
    <property type="protein sequence ID" value="RKN38464.1"/>
    <property type="molecule type" value="Genomic_DNA"/>
</dbReference>